<organism evidence="1 2">
    <name type="scientific">Coregonus suidteri</name>
    <dbReference type="NCBI Taxonomy" id="861788"/>
    <lineage>
        <taxon>Eukaryota</taxon>
        <taxon>Metazoa</taxon>
        <taxon>Chordata</taxon>
        <taxon>Craniata</taxon>
        <taxon>Vertebrata</taxon>
        <taxon>Euteleostomi</taxon>
        <taxon>Actinopterygii</taxon>
        <taxon>Neopterygii</taxon>
        <taxon>Teleostei</taxon>
        <taxon>Protacanthopterygii</taxon>
        <taxon>Salmoniformes</taxon>
        <taxon>Salmonidae</taxon>
        <taxon>Coregoninae</taxon>
        <taxon>Coregonus</taxon>
    </lineage>
</organism>
<protein>
    <submittedName>
        <fullName evidence="1">Uncharacterized protein</fullName>
    </submittedName>
</protein>
<dbReference type="EMBL" id="JAGTTL010000024">
    <property type="protein sequence ID" value="KAK6303754.1"/>
    <property type="molecule type" value="Genomic_DNA"/>
</dbReference>
<proteinExistence type="predicted"/>
<dbReference type="AlphaFoldDB" id="A0AAN8QFI0"/>
<name>A0AAN8QFI0_9TELE</name>
<keyword evidence="2" id="KW-1185">Reference proteome</keyword>
<gene>
    <name evidence="1" type="ORF">J4Q44_G00262080</name>
</gene>
<evidence type="ECO:0000313" key="2">
    <source>
        <dbReference type="Proteomes" id="UP001356427"/>
    </source>
</evidence>
<evidence type="ECO:0000313" key="1">
    <source>
        <dbReference type="EMBL" id="KAK6303754.1"/>
    </source>
</evidence>
<dbReference type="Gene3D" id="1.10.340.70">
    <property type="match status" value="1"/>
</dbReference>
<dbReference type="Proteomes" id="UP001356427">
    <property type="component" value="Unassembled WGS sequence"/>
</dbReference>
<accession>A0AAN8QFI0</accession>
<sequence length="161" mass="18486">MTQLTKQPRKLGATLQDRWCCRLNQLEQKLTDQHIKELQFTAGPYEHSVWGQMGATKGPDELWRCHDGRLVAPANLCPELIREAHGPTHEGKLKTLQKLSGLDRAANFSPVERVLQLEFSNELSKYSFINYTVNRLTLRSAFSWRIMERMRGGRHTQLGVA</sequence>
<comment type="caution">
    <text evidence="1">The sequence shown here is derived from an EMBL/GenBank/DDBJ whole genome shotgun (WGS) entry which is preliminary data.</text>
</comment>
<reference evidence="1 2" key="1">
    <citation type="submission" date="2021-04" db="EMBL/GenBank/DDBJ databases">
        <authorList>
            <person name="De Guttry C."/>
            <person name="Zahm M."/>
            <person name="Klopp C."/>
            <person name="Cabau C."/>
            <person name="Louis A."/>
            <person name="Berthelot C."/>
            <person name="Parey E."/>
            <person name="Roest Crollius H."/>
            <person name="Montfort J."/>
            <person name="Robinson-Rechavi M."/>
            <person name="Bucao C."/>
            <person name="Bouchez O."/>
            <person name="Gislard M."/>
            <person name="Lluch J."/>
            <person name="Milhes M."/>
            <person name="Lampietro C."/>
            <person name="Lopez Roques C."/>
            <person name="Donnadieu C."/>
            <person name="Braasch I."/>
            <person name="Desvignes T."/>
            <person name="Postlethwait J."/>
            <person name="Bobe J."/>
            <person name="Wedekind C."/>
            <person name="Guiguen Y."/>
        </authorList>
    </citation>
    <scope>NUCLEOTIDE SEQUENCE [LARGE SCALE GENOMIC DNA]</scope>
    <source>
        <strain evidence="1">Cs_M1</strain>
        <tissue evidence="1">Blood</tissue>
    </source>
</reference>